<dbReference type="InterPro" id="IPR007685">
    <property type="entry name" value="RelA_SpoT"/>
</dbReference>
<gene>
    <name evidence="3" type="ORF">EL26_07320</name>
</gene>
<dbReference type="eggNOG" id="COG2357">
    <property type="taxonomic scope" value="Bacteria"/>
</dbReference>
<name>A0A074LP96_9BACL</name>
<dbReference type="Gene3D" id="1.10.287.860">
    <property type="entry name" value="Nucleotidyltransferase"/>
    <property type="match status" value="1"/>
</dbReference>
<dbReference type="CDD" id="cd05399">
    <property type="entry name" value="NT_Rel-Spo_like"/>
    <property type="match status" value="1"/>
</dbReference>
<comment type="pathway">
    <text evidence="1">Purine metabolism; ppGpp biosynthesis; ppGpp from GTP: step 1/2.</text>
</comment>
<dbReference type="PANTHER" id="PTHR47837">
    <property type="entry name" value="GTP PYROPHOSPHOKINASE YJBM"/>
    <property type="match status" value="1"/>
</dbReference>
<evidence type="ECO:0000313" key="3">
    <source>
        <dbReference type="EMBL" id="KEO83986.1"/>
    </source>
</evidence>
<proteinExistence type="predicted"/>
<sequence length="280" mass="32977">MSTAYKPSRGDFERLSKFRAPYQQAVDELKVKLKGIKYGCLEQDRYSPIEFVVGRVKSVESLLKKAEKKGIQIGVGNWVEEIESHVYDIAGLRVVTRYLEDIREVQEILCEREDFQIVEITDYIDTPKESGYRSVHLIVRYPTYHGSQKRDVLCEIQLRTLAMNFWATNEHELRYKYDEKLPEEMKEQLRRAADAANELDLQMAQFRRDIRTSQEIMREDIVSNEDKLEEIFSLYVKKDFTRAAELYQTYFAAAHDFTYNPKLQMIDEMLNSRLVKKPGS</sequence>
<dbReference type="GO" id="GO:0015970">
    <property type="term" value="P:guanosine tetraphosphate biosynthetic process"/>
    <property type="evidence" value="ECO:0007669"/>
    <property type="project" value="UniProtKB-UniPathway"/>
</dbReference>
<evidence type="ECO:0000313" key="4">
    <source>
        <dbReference type="Proteomes" id="UP000027931"/>
    </source>
</evidence>
<reference evidence="3 4" key="1">
    <citation type="journal article" date="2013" name="Int. J. Syst. Evol. Microbiol.">
        <title>Tumebacillus flagellatus sp. nov., an alpha-amylase/pullulanase-producing bacterium isolated from cassava wastewater.</title>
        <authorList>
            <person name="Wang Q."/>
            <person name="Xie N."/>
            <person name="Qin Y."/>
            <person name="Shen N."/>
            <person name="Zhu J."/>
            <person name="Mi H."/>
            <person name="Huang R."/>
        </authorList>
    </citation>
    <scope>NUCLEOTIDE SEQUENCE [LARGE SCALE GENOMIC DNA]</scope>
    <source>
        <strain evidence="3 4">GST4</strain>
    </source>
</reference>
<dbReference type="Proteomes" id="UP000027931">
    <property type="component" value="Unassembled WGS sequence"/>
</dbReference>
<dbReference type="Pfam" id="PF04607">
    <property type="entry name" value="RelA_SpoT"/>
    <property type="match status" value="1"/>
</dbReference>
<dbReference type="SMART" id="SM00954">
    <property type="entry name" value="RelA_SpoT"/>
    <property type="match status" value="1"/>
</dbReference>
<keyword evidence="3" id="KW-0808">Transferase</keyword>
<dbReference type="PANTHER" id="PTHR47837:SF2">
    <property type="entry name" value="GTP PYROPHOSPHOKINASE YWAC"/>
    <property type="match status" value="1"/>
</dbReference>
<dbReference type="OrthoDB" id="9789634at2"/>
<keyword evidence="3" id="KW-0418">Kinase</keyword>
<dbReference type="STRING" id="1157490.EL26_07320"/>
<dbReference type="SUPFAM" id="SSF81301">
    <property type="entry name" value="Nucleotidyltransferase"/>
    <property type="match status" value="1"/>
</dbReference>
<organism evidence="3 4">
    <name type="scientific">Tumebacillus flagellatus</name>
    <dbReference type="NCBI Taxonomy" id="1157490"/>
    <lineage>
        <taxon>Bacteria</taxon>
        <taxon>Bacillati</taxon>
        <taxon>Bacillota</taxon>
        <taxon>Bacilli</taxon>
        <taxon>Bacillales</taxon>
        <taxon>Alicyclobacillaceae</taxon>
        <taxon>Tumebacillus</taxon>
    </lineage>
</organism>
<dbReference type="InterPro" id="IPR043519">
    <property type="entry name" value="NT_sf"/>
</dbReference>
<dbReference type="EMBL" id="JMIR01000007">
    <property type="protein sequence ID" value="KEO83986.1"/>
    <property type="molecule type" value="Genomic_DNA"/>
</dbReference>
<evidence type="ECO:0000256" key="1">
    <source>
        <dbReference type="ARBA" id="ARBA00004976"/>
    </source>
</evidence>
<dbReference type="RefSeq" id="WP_038086021.1">
    <property type="nucleotide sequence ID" value="NZ_JMIR01000007.1"/>
</dbReference>
<dbReference type="AlphaFoldDB" id="A0A074LP96"/>
<protein>
    <submittedName>
        <fullName evidence="3">GTP pyrophosphokinase</fullName>
    </submittedName>
</protein>
<feature type="domain" description="RelA/SpoT" evidence="2">
    <location>
        <begin position="54"/>
        <end position="181"/>
    </location>
</feature>
<accession>A0A074LP96</accession>
<dbReference type="InterPro" id="IPR052366">
    <property type="entry name" value="GTP_Pyrophosphokinase"/>
</dbReference>
<dbReference type="UniPathway" id="UPA00908">
    <property type="reaction ID" value="UER00884"/>
</dbReference>
<evidence type="ECO:0000259" key="2">
    <source>
        <dbReference type="SMART" id="SM00954"/>
    </source>
</evidence>
<dbReference type="Gene3D" id="3.30.460.10">
    <property type="entry name" value="Beta Polymerase, domain 2"/>
    <property type="match status" value="1"/>
</dbReference>
<keyword evidence="4" id="KW-1185">Reference proteome</keyword>
<comment type="caution">
    <text evidence="3">The sequence shown here is derived from an EMBL/GenBank/DDBJ whole genome shotgun (WGS) entry which is preliminary data.</text>
</comment>
<dbReference type="GO" id="GO:0016301">
    <property type="term" value="F:kinase activity"/>
    <property type="evidence" value="ECO:0007669"/>
    <property type="project" value="UniProtKB-KW"/>
</dbReference>